<proteinExistence type="predicted"/>
<keyword evidence="3" id="KW-1185">Reference proteome</keyword>
<evidence type="ECO:0000313" key="3">
    <source>
        <dbReference type="Proteomes" id="UP001529510"/>
    </source>
</evidence>
<dbReference type="AlphaFoldDB" id="A0ABD0NB70"/>
<comment type="caution">
    <text evidence="2">The sequence shown here is derived from an EMBL/GenBank/DDBJ whole genome shotgun (WGS) entry which is preliminary data.</text>
</comment>
<dbReference type="Proteomes" id="UP001529510">
    <property type="component" value="Unassembled WGS sequence"/>
</dbReference>
<dbReference type="EMBL" id="JAMKFB020000023">
    <property type="protein sequence ID" value="KAL0158844.1"/>
    <property type="molecule type" value="Genomic_DNA"/>
</dbReference>
<feature type="domain" description="Fibronectin type-III" evidence="1">
    <location>
        <begin position="1"/>
        <end position="84"/>
    </location>
</feature>
<feature type="non-terminal residue" evidence="2">
    <location>
        <position position="162"/>
    </location>
</feature>
<accession>A0ABD0NB70</accession>
<feature type="non-terminal residue" evidence="2">
    <location>
        <position position="1"/>
    </location>
</feature>
<reference evidence="2 3" key="1">
    <citation type="submission" date="2024-05" db="EMBL/GenBank/DDBJ databases">
        <title>Genome sequencing and assembly of Indian major carp, Cirrhinus mrigala (Hamilton, 1822).</title>
        <authorList>
            <person name="Mohindra V."/>
            <person name="Chowdhury L.M."/>
            <person name="Lal K."/>
            <person name="Jena J.K."/>
        </authorList>
    </citation>
    <scope>NUCLEOTIDE SEQUENCE [LARGE SCALE GENOMIC DNA]</scope>
    <source>
        <strain evidence="2">CM1030</strain>
        <tissue evidence="2">Blood</tissue>
    </source>
</reference>
<evidence type="ECO:0000259" key="1">
    <source>
        <dbReference type="PROSITE" id="PS50853"/>
    </source>
</evidence>
<organism evidence="2 3">
    <name type="scientific">Cirrhinus mrigala</name>
    <name type="common">Mrigala</name>
    <dbReference type="NCBI Taxonomy" id="683832"/>
    <lineage>
        <taxon>Eukaryota</taxon>
        <taxon>Metazoa</taxon>
        <taxon>Chordata</taxon>
        <taxon>Craniata</taxon>
        <taxon>Vertebrata</taxon>
        <taxon>Euteleostomi</taxon>
        <taxon>Actinopterygii</taxon>
        <taxon>Neopterygii</taxon>
        <taxon>Teleostei</taxon>
        <taxon>Ostariophysi</taxon>
        <taxon>Cypriniformes</taxon>
        <taxon>Cyprinidae</taxon>
        <taxon>Labeoninae</taxon>
        <taxon>Labeonini</taxon>
        <taxon>Cirrhinus</taxon>
    </lineage>
</organism>
<dbReference type="PROSITE" id="PS50853">
    <property type="entry name" value="FN3"/>
    <property type="match status" value="1"/>
</dbReference>
<gene>
    <name evidence="2" type="ORF">M9458_046920</name>
</gene>
<dbReference type="PANTHER" id="PTHR47135">
    <property type="entry name" value="FIBRONECTIN TYPE III DOMAIN-CONTAINING PROTEIN 7"/>
    <property type="match status" value="1"/>
</dbReference>
<dbReference type="InterPro" id="IPR013783">
    <property type="entry name" value="Ig-like_fold"/>
</dbReference>
<protein>
    <recommendedName>
        <fullName evidence="1">Fibronectin type-III domain-containing protein</fullName>
    </recommendedName>
</protein>
<dbReference type="SUPFAM" id="SSF49265">
    <property type="entry name" value="Fibronectin type III"/>
    <property type="match status" value="1"/>
</dbReference>
<dbReference type="Gene3D" id="2.60.40.10">
    <property type="entry name" value="Immunoglobulins"/>
    <property type="match status" value="1"/>
</dbReference>
<dbReference type="InterPro" id="IPR036116">
    <property type="entry name" value="FN3_sf"/>
</dbReference>
<dbReference type="InterPro" id="IPR003961">
    <property type="entry name" value="FN3_dom"/>
</dbReference>
<evidence type="ECO:0000313" key="2">
    <source>
        <dbReference type="EMBL" id="KAL0158844.1"/>
    </source>
</evidence>
<dbReference type="PANTHER" id="PTHR47135:SF3">
    <property type="entry name" value="FIBRONECTIN TYPE-III DOMAIN-CONTAINING PROTEIN"/>
    <property type="match status" value="1"/>
</dbReference>
<name>A0ABD0NB70_CIRMR</name>
<sequence length="162" mass="17583">NMQTILECQATVLNVTWQQTGQADYYHTTVMSSDGQVLGCDSNTTFCQVPNILCGLTYSVMVVAYSQTCNSSQSSVEYVTSAPCPPDAIFAVLDCDLNTVVDGVLYIAQAFYPNNDNDYYMCNTTETSCDITVACGMDYNVTVVPLKDGCTGENSPVQYVMA</sequence>